<evidence type="ECO:0000256" key="2">
    <source>
        <dbReference type="SAM" id="SignalP"/>
    </source>
</evidence>
<gene>
    <name evidence="3" type="ORF">EV674_104133</name>
</gene>
<feature type="compositionally biased region" description="Polar residues" evidence="1">
    <location>
        <begin position="25"/>
        <end position="49"/>
    </location>
</feature>
<evidence type="ECO:0000256" key="1">
    <source>
        <dbReference type="SAM" id="MobiDB-lite"/>
    </source>
</evidence>
<keyword evidence="4" id="KW-1185">Reference proteome</keyword>
<feature type="region of interest" description="Disordered" evidence="1">
    <location>
        <begin position="23"/>
        <end position="76"/>
    </location>
</feature>
<keyword evidence="2" id="KW-0732">Signal</keyword>
<dbReference type="PROSITE" id="PS51257">
    <property type="entry name" value="PROKAR_LIPOPROTEIN"/>
    <property type="match status" value="1"/>
</dbReference>
<protein>
    <recommendedName>
        <fullName evidence="5">Lipoprotein</fullName>
    </recommendedName>
</protein>
<dbReference type="RefSeq" id="WP_119012018.1">
    <property type="nucleotide sequence ID" value="NZ_QXNC01000002.1"/>
</dbReference>
<sequence length="76" mass="8271">MKRTVVIGSAMAAVLALAACGERPQTATGSKKDTASYQGTGSNFVQQGWTPGDKTSWEQHLRARQQRGQNDYSRMP</sequence>
<name>A0A4R2NEI9_9BURK</name>
<organism evidence="3 4">
    <name type="scientific">Simplicispira metamorpha</name>
    <dbReference type="NCBI Taxonomy" id="80881"/>
    <lineage>
        <taxon>Bacteria</taxon>
        <taxon>Pseudomonadati</taxon>
        <taxon>Pseudomonadota</taxon>
        <taxon>Betaproteobacteria</taxon>
        <taxon>Burkholderiales</taxon>
        <taxon>Comamonadaceae</taxon>
        <taxon>Simplicispira</taxon>
    </lineage>
</organism>
<feature type="chain" id="PRO_5020858735" description="Lipoprotein" evidence="2">
    <location>
        <begin position="19"/>
        <end position="76"/>
    </location>
</feature>
<feature type="signal peptide" evidence="2">
    <location>
        <begin position="1"/>
        <end position="18"/>
    </location>
</feature>
<dbReference type="Proteomes" id="UP000295182">
    <property type="component" value="Unassembled WGS sequence"/>
</dbReference>
<dbReference type="AlphaFoldDB" id="A0A4R2NEI9"/>
<evidence type="ECO:0000313" key="4">
    <source>
        <dbReference type="Proteomes" id="UP000295182"/>
    </source>
</evidence>
<dbReference type="EMBL" id="SLXH01000004">
    <property type="protein sequence ID" value="TCP19673.1"/>
    <property type="molecule type" value="Genomic_DNA"/>
</dbReference>
<comment type="caution">
    <text evidence="3">The sequence shown here is derived from an EMBL/GenBank/DDBJ whole genome shotgun (WGS) entry which is preliminary data.</text>
</comment>
<proteinExistence type="predicted"/>
<accession>A0A4R2NEI9</accession>
<evidence type="ECO:0000313" key="3">
    <source>
        <dbReference type="EMBL" id="TCP19673.1"/>
    </source>
</evidence>
<feature type="compositionally biased region" description="Polar residues" evidence="1">
    <location>
        <begin position="66"/>
        <end position="76"/>
    </location>
</feature>
<reference evidence="3 4" key="1">
    <citation type="submission" date="2019-03" db="EMBL/GenBank/DDBJ databases">
        <title>Genomic Encyclopedia of Type Strains, Phase IV (KMG-IV): sequencing the most valuable type-strain genomes for metagenomic binning, comparative biology and taxonomic classification.</title>
        <authorList>
            <person name="Goeker M."/>
        </authorList>
    </citation>
    <scope>NUCLEOTIDE SEQUENCE [LARGE SCALE GENOMIC DNA]</scope>
    <source>
        <strain evidence="3 4">DSM 1837</strain>
    </source>
</reference>
<dbReference type="OrthoDB" id="8662382at2"/>
<evidence type="ECO:0008006" key="5">
    <source>
        <dbReference type="Google" id="ProtNLM"/>
    </source>
</evidence>